<organism evidence="1 2">
    <name type="scientific">Scale drop disease virus</name>
    <dbReference type="NCBI Taxonomy" id="1697349"/>
    <lineage>
        <taxon>Viruses</taxon>
        <taxon>Varidnaviria</taxon>
        <taxon>Bamfordvirae</taxon>
        <taxon>Nucleocytoviricota</taxon>
        <taxon>Megaviricetes</taxon>
        <taxon>Pimascovirales</taxon>
        <taxon>Pimascovirales incertae sedis</taxon>
        <taxon>Iridoviridae</taxon>
        <taxon>Alphairidovirinae</taxon>
        <taxon>Megalocytivirus</taxon>
        <taxon>Megalocytivirus lates1</taxon>
    </lineage>
</organism>
<keyword evidence="2" id="KW-1185">Reference proteome</keyword>
<dbReference type="EMBL" id="KR139659">
    <property type="protein sequence ID" value="AKU37493.1"/>
    <property type="molecule type" value="Genomic_DNA"/>
</dbReference>
<evidence type="ECO:0000313" key="1">
    <source>
        <dbReference type="EMBL" id="AKU37493.1"/>
    </source>
</evidence>
<dbReference type="KEGG" id="vg:25479127"/>
<dbReference type="Proteomes" id="UP000201485">
    <property type="component" value="Segment"/>
</dbReference>
<accession>A0A0K1L6V6</accession>
<gene>
    <name evidence="1" type="ORF">SDDV_078</name>
</gene>
<dbReference type="GeneID" id="25479127"/>
<reference evidence="1 2" key="1">
    <citation type="journal article" date="2015" name="PLoS Pathog.">
        <title>A Novel Virus Causes Scale Drop Disease in Lates calcarifer.</title>
        <authorList>
            <person name="de Groof A."/>
            <person name="Guelen L."/>
            <person name="Deijs M."/>
            <person name="van der Wal Y."/>
            <person name="Miyata M."/>
            <person name="Ng K.S."/>
            <person name="van Grinsven L."/>
            <person name="Simmelink B."/>
            <person name="Biermann Y."/>
            <person name="Grisez L."/>
            <person name="van Lent J."/>
            <person name="de Ronde A."/>
            <person name="Chang S.F."/>
            <person name="Schrier C."/>
            <person name="van der Hoek L."/>
        </authorList>
    </citation>
    <scope>NUCLEOTIDE SEQUENCE [LARGE SCALE GENOMIC DNA]</scope>
    <source>
        <strain evidence="1">C4575</strain>
    </source>
</reference>
<name>A0A0K1L6V6_9VIRU</name>
<proteinExistence type="predicted"/>
<protein>
    <submittedName>
        <fullName evidence="1">ORF_078L</fullName>
    </submittedName>
</protein>
<sequence length="294" mass="33835">MILYKKIMVFLHEVCLFGTLSDLKNYVQSHRDDNGEFIFDPLHELNSRDTPLHKCCDQFDKASYLIDVLGHPLNSINADGISPALLAVTKVGLKKAKAFYEPRGANLKLINALFDPKFQSKFAPPDVYNMLNDKQSYVTDLEPVVRATWMYPDNVMFLMQLNDDLRLRLHPLSLLPLMTETNILTEQLVQIANRWCEPKQVLEHYIGHPQLSHLLEFVKLPESYKVFVQGKPLPTLLAERAHYDKIANNLLLRIKPSGLYYRPLGYRSAMQILKSKQSSLVIEKLLLELQHNGH</sequence>
<dbReference type="RefSeq" id="YP_009163839.1">
    <property type="nucleotide sequence ID" value="NC_027778.1"/>
</dbReference>
<evidence type="ECO:0000313" key="2">
    <source>
        <dbReference type="Proteomes" id="UP000201485"/>
    </source>
</evidence>